<dbReference type="Proteomes" id="UP001237642">
    <property type="component" value="Unassembled WGS sequence"/>
</dbReference>
<proteinExistence type="predicted"/>
<dbReference type="GO" id="GO:0005634">
    <property type="term" value="C:nucleus"/>
    <property type="evidence" value="ECO:0007669"/>
    <property type="project" value="UniProtKB-SubCell"/>
</dbReference>
<evidence type="ECO:0000313" key="8">
    <source>
        <dbReference type="EMBL" id="KAK1373393.1"/>
    </source>
</evidence>
<dbReference type="InterPro" id="IPR017887">
    <property type="entry name" value="TF_TCP_subgr"/>
</dbReference>
<reference evidence="8" key="1">
    <citation type="submission" date="2023-02" db="EMBL/GenBank/DDBJ databases">
        <title>Genome of toxic invasive species Heracleum sosnowskyi carries increased number of genes despite the absence of recent whole-genome duplications.</title>
        <authorList>
            <person name="Schelkunov M."/>
            <person name="Shtratnikova V."/>
            <person name="Makarenko M."/>
            <person name="Klepikova A."/>
            <person name="Omelchenko D."/>
            <person name="Novikova G."/>
            <person name="Obukhova E."/>
            <person name="Bogdanov V."/>
            <person name="Penin A."/>
            <person name="Logacheva M."/>
        </authorList>
    </citation>
    <scope>NUCLEOTIDE SEQUENCE</scope>
    <source>
        <strain evidence="8">Hsosn_3</strain>
        <tissue evidence="8">Leaf</tissue>
    </source>
</reference>
<keyword evidence="2" id="KW-0805">Transcription regulation</keyword>
<keyword evidence="4" id="KW-0804">Transcription</keyword>
<dbReference type="PROSITE" id="PS51369">
    <property type="entry name" value="TCP"/>
    <property type="match status" value="1"/>
</dbReference>
<evidence type="ECO:0000256" key="4">
    <source>
        <dbReference type="ARBA" id="ARBA00023163"/>
    </source>
</evidence>
<evidence type="ECO:0000256" key="5">
    <source>
        <dbReference type="ARBA" id="ARBA00023242"/>
    </source>
</evidence>
<dbReference type="PANTHER" id="PTHR31072">
    <property type="entry name" value="TRANSCRIPTION FACTOR TCP4-RELATED"/>
    <property type="match status" value="1"/>
</dbReference>
<feature type="region of interest" description="Disordered" evidence="6">
    <location>
        <begin position="40"/>
        <end position="67"/>
    </location>
</feature>
<comment type="caution">
    <text evidence="8">The sequence shown here is derived from an EMBL/GenBank/DDBJ whole genome shotgun (WGS) entry which is preliminary data.</text>
</comment>
<evidence type="ECO:0000256" key="6">
    <source>
        <dbReference type="SAM" id="MobiDB-lite"/>
    </source>
</evidence>
<dbReference type="GO" id="GO:0043565">
    <property type="term" value="F:sequence-specific DNA binding"/>
    <property type="evidence" value="ECO:0007669"/>
    <property type="project" value="TreeGrafter"/>
</dbReference>
<protein>
    <submittedName>
        <fullName evidence="8">Transcription factor like</fullName>
    </submittedName>
</protein>
<organism evidence="8 9">
    <name type="scientific">Heracleum sosnowskyi</name>
    <dbReference type="NCBI Taxonomy" id="360622"/>
    <lineage>
        <taxon>Eukaryota</taxon>
        <taxon>Viridiplantae</taxon>
        <taxon>Streptophyta</taxon>
        <taxon>Embryophyta</taxon>
        <taxon>Tracheophyta</taxon>
        <taxon>Spermatophyta</taxon>
        <taxon>Magnoliopsida</taxon>
        <taxon>eudicotyledons</taxon>
        <taxon>Gunneridae</taxon>
        <taxon>Pentapetalae</taxon>
        <taxon>asterids</taxon>
        <taxon>campanulids</taxon>
        <taxon>Apiales</taxon>
        <taxon>Apiaceae</taxon>
        <taxon>Apioideae</taxon>
        <taxon>apioid superclade</taxon>
        <taxon>Tordylieae</taxon>
        <taxon>Tordyliinae</taxon>
        <taxon>Heracleum</taxon>
    </lineage>
</organism>
<comment type="subcellular location">
    <subcellularLocation>
        <location evidence="1">Nucleus</location>
    </subcellularLocation>
</comment>
<evidence type="ECO:0000256" key="2">
    <source>
        <dbReference type="ARBA" id="ARBA00023015"/>
    </source>
</evidence>
<reference evidence="8" key="2">
    <citation type="submission" date="2023-05" db="EMBL/GenBank/DDBJ databases">
        <authorList>
            <person name="Schelkunov M.I."/>
        </authorList>
    </citation>
    <scope>NUCLEOTIDE SEQUENCE</scope>
    <source>
        <strain evidence="8">Hsosn_3</strain>
        <tissue evidence="8">Leaf</tissue>
    </source>
</reference>
<dbReference type="EMBL" id="JAUIZM010000007">
    <property type="protein sequence ID" value="KAK1373393.1"/>
    <property type="molecule type" value="Genomic_DNA"/>
</dbReference>
<evidence type="ECO:0000313" key="9">
    <source>
        <dbReference type="Proteomes" id="UP001237642"/>
    </source>
</evidence>
<keyword evidence="3" id="KW-0238">DNA-binding</keyword>
<gene>
    <name evidence="8" type="ORF">POM88_029586</name>
</gene>
<dbReference type="Pfam" id="PF03634">
    <property type="entry name" value="TCP"/>
    <property type="match status" value="1"/>
</dbReference>
<keyword evidence="9" id="KW-1185">Reference proteome</keyword>
<dbReference type="GO" id="GO:0003700">
    <property type="term" value="F:DNA-binding transcription factor activity"/>
    <property type="evidence" value="ECO:0007669"/>
    <property type="project" value="InterPro"/>
</dbReference>
<dbReference type="InterPro" id="IPR005333">
    <property type="entry name" value="Transcription_factor_TCP"/>
</dbReference>
<sequence length="345" mass="37676">MIMEDGTYNHLNRSHFPFHSLTNKKEEACSTDTSFDSSTILVSGDPSSEKQLPKRAPTKDRHTKVDGRGRRIRMPALCAARVFQLTRELGHKSDGETVEWLLQQAEPAIIAATGTGTIPANFSSLKLSRRSSNSSMSVPTCFSSNFLLPTRPLLPCMGVSSDNSSSVVFAFQPNSQNLTANPFQTKQENAMLDLSEETEESFGKMKRPDLELSQQETGSYVMQLTTRDLPNATYASVPGNLWMVRDDSSSESNWTSPAVHKNTDLYQGTVSSGLHFNNFSVPLAIMPTQQVGLTVSGANNFSEGKPGFLAGVHTYCPIYGSSLLDSPVTGSLHLSDSNNTSCYQL</sequence>
<evidence type="ECO:0000256" key="3">
    <source>
        <dbReference type="ARBA" id="ARBA00023125"/>
    </source>
</evidence>
<feature type="domain" description="TCP" evidence="7">
    <location>
        <begin position="58"/>
        <end position="112"/>
    </location>
</feature>
<name>A0AAD8HW19_9APIA</name>
<keyword evidence="5" id="KW-0539">Nucleus</keyword>
<dbReference type="PANTHER" id="PTHR31072:SF91">
    <property type="entry name" value="TRANSCRIPTION FACTOR TCP6"/>
    <property type="match status" value="1"/>
</dbReference>
<feature type="compositionally biased region" description="Basic and acidic residues" evidence="6">
    <location>
        <begin position="47"/>
        <end position="67"/>
    </location>
</feature>
<accession>A0AAD8HW19</accession>
<dbReference type="AlphaFoldDB" id="A0AAD8HW19"/>
<evidence type="ECO:0000256" key="1">
    <source>
        <dbReference type="ARBA" id="ARBA00004123"/>
    </source>
</evidence>
<evidence type="ECO:0000259" key="7">
    <source>
        <dbReference type="PROSITE" id="PS51369"/>
    </source>
</evidence>